<organism evidence="2 3">
    <name type="scientific">Caenorhabditis auriculariae</name>
    <dbReference type="NCBI Taxonomy" id="2777116"/>
    <lineage>
        <taxon>Eukaryota</taxon>
        <taxon>Metazoa</taxon>
        <taxon>Ecdysozoa</taxon>
        <taxon>Nematoda</taxon>
        <taxon>Chromadorea</taxon>
        <taxon>Rhabditida</taxon>
        <taxon>Rhabditina</taxon>
        <taxon>Rhabditomorpha</taxon>
        <taxon>Rhabditoidea</taxon>
        <taxon>Rhabditidae</taxon>
        <taxon>Peloderinae</taxon>
        <taxon>Caenorhabditis</taxon>
    </lineage>
</organism>
<proteinExistence type="predicted"/>
<keyword evidence="3" id="KW-1185">Reference proteome</keyword>
<evidence type="ECO:0000256" key="1">
    <source>
        <dbReference type="SAM" id="MobiDB-lite"/>
    </source>
</evidence>
<dbReference type="AlphaFoldDB" id="A0A8S1HK97"/>
<reference evidence="2" key="1">
    <citation type="submission" date="2020-10" db="EMBL/GenBank/DDBJ databases">
        <authorList>
            <person name="Kikuchi T."/>
        </authorList>
    </citation>
    <scope>NUCLEOTIDE SEQUENCE</scope>
    <source>
        <strain evidence="2">NKZ352</strain>
    </source>
</reference>
<protein>
    <submittedName>
        <fullName evidence="2">Uncharacterized protein</fullName>
    </submittedName>
</protein>
<dbReference type="EMBL" id="CAJGYM010000047">
    <property type="protein sequence ID" value="CAD6194771.1"/>
    <property type="molecule type" value="Genomic_DNA"/>
</dbReference>
<gene>
    <name evidence="2" type="ORF">CAUJ_LOCUS10690</name>
</gene>
<evidence type="ECO:0000313" key="2">
    <source>
        <dbReference type="EMBL" id="CAD6194771.1"/>
    </source>
</evidence>
<dbReference type="Proteomes" id="UP000835052">
    <property type="component" value="Unassembled WGS sequence"/>
</dbReference>
<feature type="region of interest" description="Disordered" evidence="1">
    <location>
        <begin position="30"/>
        <end position="56"/>
    </location>
</feature>
<sequence length="89" mass="10303">MHNSTRESRRREGATIWRDGYIITISDVGGRERPPPLWRRQTRARRSRVAAFPSEQVGTPQKNIALGGQICSSENQKKIVPTERYRNLR</sequence>
<name>A0A8S1HK97_9PELO</name>
<comment type="caution">
    <text evidence="2">The sequence shown here is derived from an EMBL/GenBank/DDBJ whole genome shotgun (WGS) entry which is preliminary data.</text>
</comment>
<accession>A0A8S1HK97</accession>
<evidence type="ECO:0000313" key="3">
    <source>
        <dbReference type="Proteomes" id="UP000835052"/>
    </source>
</evidence>